<dbReference type="RefSeq" id="WP_346245420.1">
    <property type="nucleotide sequence ID" value="NZ_JBDIZK010000002.1"/>
</dbReference>
<evidence type="ECO:0000313" key="1">
    <source>
        <dbReference type="EMBL" id="MEN3746419.1"/>
    </source>
</evidence>
<reference evidence="1 2" key="1">
    <citation type="submission" date="2024-05" db="EMBL/GenBank/DDBJ databases">
        <title>Sphingomonas sp. HF-S3 16S ribosomal RNA gene Genome sequencing and assembly.</title>
        <authorList>
            <person name="Lee H."/>
        </authorList>
    </citation>
    <scope>NUCLEOTIDE SEQUENCE [LARGE SCALE GENOMIC DNA]</scope>
    <source>
        <strain evidence="1 2">HF-S3</strain>
    </source>
</reference>
<dbReference type="EMBL" id="JBDIZK010000002">
    <property type="protein sequence ID" value="MEN3746419.1"/>
    <property type="molecule type" value="Genomic_DNA"/>
</dbReference>
<gene>
    <name evidence="1" type="ORF">TPR58_04510</name>
</gene>
<dbReference type="Proteomes" id="UP001427805">
    <property type="component" value="Unassembled WGS sequence"/>
</dbReference>
<comment type="caution">
    <text evidence="1">The sequence shown here is derived from an EMBL/GenBank/DDBJ whole genome shotgun (WGS) entry which is preliminary data.</text>
</comment>
<proteinExistence type="predicted"/>
<keyword evidence="2" id="KW-1185">Reference proteome</keyword>
<accession>A0ABV0B4B3</accession>
<name>A0ABV0B4B3_9SPHN</name>
<organism evidence="1 2">
    <name type="scientific">Sphingomonas rustica</name>
    <dbReference type="NCBI Taxonomy" id="3103142"/>
    <lineage>
        <taxon>Bacteria</taxon>
        <taxon>Pseudomonadati</taxon>
        <taxon>Pseudomonadota</taxon>
        <taxon>Alphaproteobacteria</taxon>
        <taxon>Sphingomonadales</taxon>
        <taxon>Sphingomonadaceae</taxon>
        <taxon>Sphingomonas</taxon>
    </lineage>
</organism>
<evidence type="ECO:0000313" key="2">
    <source>
        <dbReference type="Proteomes" id="UP001427805"/>
    </source>
</evidence>
<sequence length="112" mass="12798">MSADTCIIYFGVRYDVTPDEFELIESKRDARQIAARRVGLKSYWGIFLGHDRKIKRLLFVGKEVAIFGPENLLSTKITPEHLSVIITETCEQLRLADFVGEVALHCEWLADI</sequence>
<protein>
    <submittedName>
        <fullName evidence="1">Uncharacterized protein</fullName>
    </submittedName>
</protein>